<name>A0AAN7DT59_9FUNG</name>
<accession>A0AAN7DT59</accession>
<dbReference type="RefSeq" id="XP_064687691.1">
    <property type="nucleotide sequence ID" value="XM_064823367.1"/>
</dbReference>
<dbReference type="AlphaFoldDB" id="A0AAN7DT59"/>
<evidence type="ECO:0000313" key="2">
    <source>
        <dbReference type="EMBL" id="KAK4521025.1"/>
    </source>
</evidence>
<dbReference type="Proteomes" id="UP001304243">
    <property type="component" value="Unassembled WGS sequence"/>
</dbReference>
<feature type="region of interest" description="Disordered" evidence="1">
    <location>
        <begin position="188"/>
        <end position="223"/>
    </location>
</feature>
<dbReference type="GeneID" id="89947715"/>
<protein>
    <submittedName>
        <fullName evidence="2">Uncharacterized protein</fullName>
    </submittedName>
</protein>
<dbReference type="EMBL" id="JASEJX010000007">
    <property type="protein sequence ID" value="KAK4521025.1"/>
    <property type="molecule type" value="Genomic_DNA"/>
</dbReference>
<feature type="compositionally biased region" description="Basic and acidic residues" evidence="1">
    <location>
        <begin position="190"/>
        <end position="199"/>
    </location>
</feature>
<feature type="compositionally biased region" description="Polar residues" evidence="1">
    <location>
        <begin position="206"/>
        <end position="215"/>
    </location>
</feature>
<evidence type="ECO:0000313" key="3">
    <source>
        <dbReference type="Proteomes" id="UP001304243"/>
    </source>
</evidence>
<sequence>MRRDNSRVYAEISVSPMMYQQMLHQPALELKNFDEPLMSYPTLSPSANIVKLSLTRLPAQYGRKDGGTTQLKADIHHSLDKYGQLIDCGYVIGGSSIYASGDYAVLAVNSTYTKFEHSLNWTYQPIDFSSGDLLPERNNILSLATWAAMPPYCKYCHSMDHALIDCETHKKKLTYDFWGIAGHFQRSCPRRNEDPDNSTKKRKGSKAQQKQVTSDSSTANSKSTAAVKKVATAQFAAAAKTKAAAEDRVAADAEATAAKVAANAHYAANAYTEANARTDANNAQDAANTLNEFSSCATFAFIP</sequence>
<comment type="caution">
    <text evidence="2">The sequence shown here is derived from an EMBL/GenBank/DDBJ whole genome shotgun (WGS) entry which is preliminary data.</text>
</comment>
<proteinExistence type="predicted"/>
<evidence type="ECO:0000256" key="1">
    <source>
        <dbReference type="SAM" id="MobiDB-lite"/>
    </source>
</evidence>
<organism evidence="2 3">
    <name type="scientific">Mucor velutinosus</name>
    <dbReference type="NCBI Taxonomy" id="708070"/>
    <lineage>
        <taxon>Eukaryota</taxon>
        <taxon>Fungi</taxon>
        <taxon>Fungi incertae sedis</taxon>
        <taxon>Mucoromycota</taxon>
        <taxon>Mucoromycotina</taxon>
        <taxon>Mucoromycetes</taxon>
        <taxon>Mucorales</taxon>
        <taxon>Mucorineae</taxon>
        <taxon>Mucoraceae</taxon>
        <taxon>Mucor</taxon>
    </lineage>
</organism>
<gene>
    <name evidence="2" type="ORF">ATC70_004013</name>
</gene>
<keyword evidence="3" id="KW-1185">Reference proteome</keyword>
<reference evidence="2 3" key="1">
    <citation type="submission" date="2022-11" db="EMBL/GenBank/DDBJ databases">
        <title>Mucor velutinosus strain NIH1002 WGS.</title>
        <authorList>
            <person name="Subramanian P."/>
            <person name="Mullikin J.C."/>
            <person name="Segre J.A."/>
            <person name="Zelazny A.M."/>
        </authorList>
    </citation>
    <scope>NUCLEOTIDE SEQUENCE [LARGE SCALE GENOMIC DNA]</scope>
    <source>
        <strain evidence="2 3">NIH1002</strain>
    </source>
</reference>